<sequence>MAITDSLQRRSQSDAHTSITNGNVVVNSNADWNESTLPAAFRPRRQTTPEISGAGSQPKPGAEWVPGPGTSSNATNPSSDVSEEDMIQLALEMSLDEEKNRSSPDPTEDNDLNVDIELAIALSLKDKDISDHDSTMSRTRSSASIARSHQDFNDSGILEVDEADLTEVEISGPRRVIRRISMDNRPKEDLNRPKTDRYDPDPDLDMEPDEPDICEVVISGPGGQRERRRSGDHATDHVSLDEARAVAKALRNRN</sequence>
<proteinExistence type="predicted"/>
<feature type="region of interest" description="Disordered" evidence="1">
    <location>
        <begin position="180"/>
        <end position="242"/>
    </location>
</feature>
<protein>
    <submittedName>
        <fullName evidence="2">Uncharacterized protein</fullName>
    </submittedName>
</protein>
<reference evidence="2" key="1">
    <citation type="submission" date="2021-01" db="EMBL/GenBank/DDBJ databases">
        <authorList>
            <person name="Corre E."/>
            <person name="Pelletier E."/>
            <person name="Niang G."/>
            <person name="Scheremetjew M."/>
            <person name="Finn R."/>
            <person name="Kale V."/>
            <person name="Holt S."/>
            <person name="Cochrane G."/>
            <person name="Meng A."/>
            <person name="Brown T."/>
            <person name="Cohen L."/>
        </authorList>
    </citation>
    <scope>NUCLEOTIDE SEQUENCE</scope>
    <source>
        <strain evidence="2">CCMP2084</strain>
    </source>
</reference>
<feature type="region of interest" description="Disordered" evidence="1">
    <location>
        <begin position="1"/>
        <end position="83"/>
    </location>
</feature>
<dbReference type="PROSITE" id="PS50330">
    <property type="entry name" value="UIM"/>
    <property type="match status" value="1"/>
</dbReference>
<dbReference type="Pfam" id="PF02809">
    <property type="entry name" value="UIM"/>
    <property type="match status" value="2"/>
</dbReference>
<organism evidence="2">
    <name type="scientific">Attheya septentrionalis</name>
    <dbReference type="NCBI Taxonomy" id="420275"/>
    <lineage>
        <taxon>Eukaryota</taxon>
        <taxon>Sar</taxon>
        <taxon>Stramenopiles</taxon>
        <taxon>Ochrophyta</taxon>
        <taxon>Bacillariophyta</taxon>
        <taxon>Coscinodiscophyceae</taxon>
        <taxon>Chaetocerotophycidae</taxon>
        <taxon>Chaetocerotales</taxon>
        <taxon>Attheyaceae</taxon>
        <taxon>Attheya</taxon>
    </lineage>
</organism>
<name>A0A7S2UL58_9STRA</name>
<gene>
    <name evidence="2" type="ORF">ASEP1449_LOCUS12657</name>
</gene>
<accession>A0A7S2UL58</accession>
<feature type="compositionally biased region" description="Basic and acidic residues" evidence="1">
    <location>
        <begin position="180"/>
        <end position="200"/>
    </location>
</feature>
<feature type="compositionally biased region" description="Polar residues" evidence="1">
    <location>
        <begin position="14"/>
        <end position="36"/>
    </location>
</feature>
<evidence type="ECO:0000313" key="2">
    <source>
        <dbReference type="EMBL" id="CAD9820824.1"/>
    </source>
</evidence>
<feature type="compositionally biased region" description="Polar residues" evidence="1">
    <location>
        <begin position="69"/>
        <end position="80"/>
    </location>
</feature>
<dbReference type="EMBL" id="HBHQ01018867">
    <property type="protein sequence ID" value="CAD9820824.1"/>
    <property type="molecule type" value="Transcribed_RNA"/>
</dbReference>
<feature type="compositionally biased region" description="Basic and acidic residues" evidence="1">
    <location>
        <begin position="229"/>
        <end position="242"/>
    </location>
</feature>
<evidence type="ECO:0000256" key="1">
    <source>
        <dbReference type="SAM" id="MobiDB-lite"/>
    </source>
</evidence>
<feature type="compositionally biased region" description="Acidic residues" evidence="1">
    <location>
        <begin position="201"/>
        <end position="213"/>
    </location>
</feature>
<dbReference type="AlphaFoldDB" id="A0A7S2UL58"/>
<dbReference type="InterPro" id="IPR003903">
    <property type="entry name" value="UIM_dom"/>
</dbReference>